<sequence length="35" mass="3803">MASRGSCCSGVGDAMWDFHCFASFLTKRFLTAAEV</sequence>
<organism evidence="1">
    <name type="scientific">Anguilla anguilla</name>
    <name type="common">European freshwater eel</name>
    <name type="synonym">Muraena anguilla</name>
    <dbReference type="NCBI Taxonomy" id="7936"/>
    <lineage>
        <taxon>Eukaryota</taxon>
        <taxon>Metazoa</taxon>
        <taxon>Chordata</taxon>
        <taxon>Craniata</taxon>
        <taxon>Vertebrata</taxon>
        <taxon>Euteleostomi</taxon>
        <taxon>Actinopterygii</taxon>
        <taxon>Neopterygii</taxon>
        <taxon>Teleostei</taxon>
        <taxon>Anguilliformes</taxon>
        <taxon>Anguillidae</taxon>
        <taxon>Anguilla</taxon>
    </lineage>
</organism>
<dbReference type="EMBL" id="GBXM01047671">
    <property type="protein sequence ID" value="JAH60906.1"/>
    <property type="molecule type" value="Transcribed_RNA"/>
</dbReference>
<name>A0A0E9U514_ANGAN</name>
<protein>
    <submittedName>
        <fullName evidence="1">Uncharacterized protein</fullName>
    </submittedName>
</protein>
<accession>A0A0E9U514</accession>
<evidence type="ECO:0000313" key="1">
    <source>
        <dbReference type="EMBL" id="JAH60906.1"/>
    </source>
</evidence>
<proteinExistence type="predicted"/>
<reference evidence="1" key="2">
    <citation type="journal article" date="2015" name="Fish Shellfish Immunol.">
        <title>Early steps in the European eel (Anguilla anguilla)-Vibrio vulnificus interaction in the gills: Role of the RtxA13 toxin.</title>
        <authorList>
            <person name="Callol A."/>
            <person name="Pajuelo D."/>
            <person name="Ebbesson L."/>
            <person name="Teles M."/>
            <person name="MacKenzie S."/>
            <person name="Amaro C."/>
        </authorList>
    </citation>
    <scope>NUCLEOTIDE SEQUENCE</scope>
</reference>
<dbReference type="AlphaFoldDB" id="A0A0E9U514"/>
<reference evidence="1" key="1">
    <citation type="submission" date="2014-11" db="EMBL/GenBank/DDBJ databases">
        <authorList>
            <person name="Amaro Gonzalez C."/>
        </authorList>
    </citation>
    <scope>NUCLEOTIDE SEQUENCE</scope>
</reference>